<protein>
    <recommendedName>
        <fullName evidence="9">Exportin-1 C-terminal domain-containing protein</fullName>
    </recommendedName>
</protein>
<evidence type="ECO:0000313" key="8">
    <source>
        <dbReference type="EMBL" id="CDS11718.1"/>
    </source>
</evidence>
<evidence type="ECO:0000256" key="5">
    <source>
        <dbReference type="ARBA" id="ARBA00022490"/>
    </source>
</evidence>
<accession>A0A077WXG3</accession>
<evidence type="ECO:0000256" key="6">
    <source>
        <dbReference type="ARBA" id="ARBA00022927"/>
    </source>
</evidence>
<dbReference type="InterPro" id="IPR016024">
    <property type="entry name" value="ARM-type_fold"/>
</dbReference>
<evidence type="ECO:0000256" key="7">
    <source>
        <dbReference type="ARBA" id="ARBA00023242"/>
    </source>
</evidence>
<evidence type="ECO:0000256" key="3">
    <source>
        <dbReference type="ARBA" id="ARBA00009466"/>
    </source>
</evidence>
<keyword evidence="4" id="KW-0813">Transport</keyword>
<dbReference type="InterPro" id="IPR011989">
    <property type="entry name" value="ARM-like"/>
</dbReference>
<comment type="similarity">
    <text evidence="3">Belongs to the exportin family.</text>
</comment>
<evidence type="ECO:0000256" key="1">
    <source>
        <dbReference type="ARBA" id="ARBA00004123"/>
    </source>
</evidence>
<sequence length="176" mass="20164">MAQHEERIAYYSTLCERLYNPKSSTERDQVQKMLEYSFPTFAGTGGMITQQQPPGMENSPTFAIVTPTDTASALRVLLEHSPSPYVQTFCLSRFKQLIQAQFTLFSDETKVQLRSFLLEYCFMHTDLEPFVITQLAGVLALLTRLGWLDVEEYRNVQKDIHQFLQASLLDNMHVGS</sequence>
<dbReference type="PANTHER" id="PTHR12596">
    <property type="entry name" value="EXPORTIN 4,7-RELATED"/>
    <property type="match status" value="1"/>
</dbReference>
<dbReference type="GO" id="GO:0005643">
    <property type="term" value="C:nuclear pore"/>
    <property type="evidence" value="ECO:0007669"/>
    <property type="project" value="TreeGrafter"/>
</dbReference>
<dbReference type="OrthoDB" id="2136567at2759"/>
<evidence type="ECO:0000256" key="2">
    <source>
        <dbReference type="ARBA" id="ARBA00004496"/>
    </source>
</evidence>
<reference evidence="8" key="1">
    <citation type="journal article" date="2014" name="Genome Announc.">
        <title>De novo whole-genome sequence and genome annotation of Lichtheimia ramosa.</title>
        <authorList>
            <person name="Linde J."/>
            <person name="Schwartze V."/>
            <person name="Binder U."/>
            <person name="Lass-Florl C."/>
            <person name="Voigt K."/>
            <person name="Horn F."/>
        </authorList>
    </citation>
    <scope>NUCLEOTIDE SEQUENCE</scope>
    <source>
        <strain evidence="8">JMRC FSU:6197</strain>
    </source>
</reference>
<proteinExistence type="inferred from homology"/>
<dbReference type="Gene3D" id="1.25.10.10">
    <property type="entry name" value="Leucine-rich Repeat Variant"/>
    <property type="match status" value="1"/>
</dbReference>
<keyword evidence="5" id="KW-0963">Cytoplasm</keyword>
<evidence type="ECO:0000256" key="4">
    <source>
        <dbReference type="ARBA" id="ARBA00022448"/>
    </source>
</evidence>
<dbReference type="AlphaFoldDB" id="A0A077WXG3"/>
<dbReference type="PANTHER" id="PTHR12596:SF2">
    <property type="entry name" value="EXPORTIN-7 ISOFORM X1"/>
    <property type="match status" value="1"/>
</dbReference>
<comment type="subcellular location">
    <subcellularLocation>
        <location evidence="2">Cytoplasm</location>
    </subcellularLocation>
    <subcellularLocation>
        <location evidence="1">Nucleus</location>
    </subcellularLocation>
</comment>
<evidence type="ECO:0008006" key="9">
    <source>
        <dbReference type="Google" id="ProtNLM"/>
    </source>
</evidence>
<keyword evidence="7" id="KW-0539">Nucleus</keyword>
<dbReference type="SUPFAM" id="SSF48371">
    <property type="entry name" value="ARM repeat"/>
    <property type="match status" value="1"/>
</dbReference>
<dbReference type="EMBL" id="LK023346">
    <property type="protein sequence ID" value="CDS11718.1"/>
    <property type="molecule type" value="Genomic_DNA"/>
</dbReference>
<organism evidence="8">
    <name type="scientific">Lichtheimia ramosa</name>
    <dbReference type="NCBI Taxonomy" id="688394"/>
    <lineage>
        <taxon>Eukaryota</taxon>
        <taxon>Fungi</taxon>
        <taxon>Fungi incertae sedis</taxon>
        <taxon>Mucoromycota</taxon>
        <taxon>Mucoromycotina</taxon>
        <taxon>Mucoromycetes</taxon>
        <taxon>Mucorales</taxon>
        <taxon>Lichtheimiaceae</taxon>
        <taxon>Lichtheimia</taxon>
    </lineage>
</organism>
<gene>
    <name evidence="8" type="ORF">LRAMOSA03981</name>
</gene>
<dbReference type="InterPro" id="IPR044189">
    <property type="entry name" value="XPO4/7-like"/>
</dbReference>
<name>A0A077WXG3_9FUNG</name>
<dbReference type="GO" id="GO:0005737">
    <property type="term" value="C:cytoplasm"/>
    <property type="evidence" value="ECO:0007669"/>
    <property type="project" value="UniProtKB-SubCell"/>
</dbReference>
<dbReference type="GO" id="GO:0005049">
    <property type="term" value="F:nuclear export signal receptor activity"/>
    <property type="evidence" value="ECO:0007669"/>
    <property type="project" value="InterPro"/>
</dbReference>
<keyword evidence="6" id="KW-0653">Protein transport</keyword>
<dbReference type="GO" id="GO:0006611">
    <property type="term" value="P:protein export from nucleus"/>
    <property type="evidence" value="ECO:0007669"/>
    <property type="project" value="TreeGrafter"/>
</dbReference>